<proteinExistence type="predicted"/>
<reference evidence="2 3" key="1">
    <citation type="submission" date="2018-08" db="EMBL/GenBank/DDBJ databases">
        <title>A genome reference for cultivated species of the human gut microbiota.</title>
        <authorList>
            <person name="Zou Y."/>
            <person name="Xue W."/>
            <person name="Luo G."/>
        </authorList>
    </citation>
    <scope>NUCLEOTIDE SEQUENCE [LARGE SCALE GENOMIC DNA]</scope>
    <source>
        <strain evidence="2 3">AM44-11BH</strain>
    </source>
</reference>
<keyword evidence="1" id="KW-0472">Membrane</keyword>
<evidence type="ECO:0000313" key="2">
    <source>
        <dbReference type="EMBL" id="RHA19157.1"/>
    </source>
</evidence>
<comment type="caution">
    <text evidence="2">The sequence shown here is derived from an EMBL/GenBank/DDBJ whole genome shotgun (WGS) entry which is preliminary data.</text>
</comment>
<dbReference type="Proteomes" id="UP000284779">
    <property type="component" value="Unassembled WGS sequence"/>
</dbReference>
<accession>A0A413R9M3</accession>
<feature type="transmembrane region" description="Helical" evidence="1">
    <location>
        <begin position="85"/>
        <end position="104"/>
    </location>
</feature>
<dbReference type="InterPro" id="IPR010690">
    <property type="entry name" value="YqfD"/>
</dbReference>
<keyword evidence="1" id="KW-0812">Transmembrane</keyword>
<dbReference type="EMBL" id="QSFD01000004">
    <property type="protein sequence ID" value="RHA19157.1"/>
    <property type="molecule type" value="Genomic_DNA"/>
</dbReference>
<dbReference type="Pfam" id="PF06898">
    <property type="entry name" value="YqfD"/>
    <property type="match status" value="1"/>
</dbReference>
<gene>
    <name evidence="2" type="ORF">DW944_05330</name>
</gene>
<keyword evidence="3" id="KW-1185">Reference proteome</keyword>
<protein>
    <recommendedName>
        <fullName evidence="4">Sporulation protein YqfD</fullName>
    </recommendedName>
</protein>
<evidence type="ECO:0008006" key="4">
    <source>
        <dbReference type="Google" id="ProtNLM"/>
    </source>
</evidence>
<organism evidence="2 3">
    <name type="scientific">Eubacterium ventriosum</name>
    <dbReference type="NCBI Taxonomy" id="39496"/>
    <lineage>
        <taxon>Bacteria</taxon>
        <taxon>Bacillati</taxon>
        <taxon>Bacillota</taxon>
        <taxon>Clostridia</taxon>
        <taxon>Eubacteriales</taxon>
        <taxon>Eubacteriaceae</taxon>
        <taxon>Eubacterium</taxon>
    </lineage>
</organism>
<keyword evidence="1" id="KW-1133">Transmembrane helix</keyword>
<evidence type="ECO:0000313" key="3">
    <source>
        <dbReference type="Proteomes" id="UP000284779"/>
    </source>
</evidence>
<name>A0A413R9M3_9FIRM</name>
<sequence>MDIFVKFHFYRIKINSKHIYRLLNCCRNNEIRDVEIDKDYAGFSINYNQYSDLEKILKENNIEIVNRQELGIYTKITNFQFIKSVIYIFAIFILLLIANSAFIWKITIKGNYSYTAEQMIDYVHEKGVKEGVLKESIDTESLEKSIRKNFDDISWVCVEVKGTNLIIHIKENYITEISVKEDKPYDLVAECDCTIVSALVRRGKLNVNPKEKVKKGQVLITGVVDVTDESGQLLFNEYCNADGEIIGQIKEKYEEKLNIKYQNKKTEKSTKFIVPSFFEYKWIKNKGKNRELTCEETKMKFFGDYYLPISMQKYTIKKYKITEKNYSEEQAEKILNNKFNNKMFVMEQKGYKIIQKNVKMKKTMDSYALCGKITYNKPIGKVSYIDVKKIEEETVSINERN</sequence>
<evidence type="ECO:0000256" key="1">
    <source>
        <dbReference type="SAM" id="Phobius"/>
    </source>
</evidence>
<dbReference type="AlphaFoldDB" id="A0A413R9M3"/>